<dbReference type="PANTHER" id="PTHR47245:SF1">
    <property type="entry name" value="FOLDASE PROTEIN PRSA"/>
    <property type="match status" value="1"/>
</dbReference>
<dbReference type="InterPro" id="IPR046357">
    <property type="entry name" value="PPIase_dom_sf"/>
</dbReference>
<dbReference type="RefSeq" id="WP_081092147.1">
    <property type="nucleotide sequence ID" value="NZ_CATNWN010000005.1"/>
</dbReference>
<dbReference type="SUPFAM" id="SSF54534">
    <property type="entry name" value="FKBP-like"/>
    <property type="match status" value="1"/>
</dbReference>
<evidence type="ECO:0000256" key="6">
    <source>
        <dbReference type="ARBA" id="ARBA00023110"/>
    </source>
</evidence>
<keyword evidence="5 11" id="KW-0732">Signal</keyword>
<dbReference type="GO" id="GO:0005886">
    <property type="term" value="C:plasma membrane"/>
    <property type="evidence" value="ECO:0007669"/>
    <property type="project" value="UniProtKB-SubCell"/>
</dbReference>
<dbReference type="Proteomes" id="UP000070646">
    <property type="component" value="Unassembled WGS sequence"/>
</dbReference>
<dbReference type="InterPro" id="IPR050245">
    <property type="entry name" value="PrsA_foldase"/>
</dbReference>
<evidence type="ECO:0000256" key="11">
    <source>
        <dbReference type="HAMAP-Rule" id="MF_01145"/>
    </source>
</evidence>
<dbReference type="PROSITE" id="PS50198">
    <property type="entry name" value="PPIC_PPIASE_2"/>
    <property type="match status" value="1"/>
</dbReference>
<reference evidence="14 15" key="1">
    <citation type="submission" date="2016-01" db="EMBL/GenBank/DDBJ databases">
        <authorList>
            <person name="Oliw E.H."/>
        </authorList>
    </citation>
    <scope>NUCLEOTIDE SEQUENCE [LARGE SCALE GENOMIC DNA]</scope>
    <source>
        <strain evidence="14 15">MJR7757A</strain>
    </source>
</reference>
<evidence type="ECO:0000256" key="3">
    <source>
        <dbReference type="ARBA" id="ARBA00006071"/>
    </source>
</evidence>
<comment type="catalytic activity">
    <reaction evidence="1 11">
        <text>[protein]-peptidylproline (omega=180) = [protein]-peptidylproline (omega=0)</text>
        <dbReference type="Rhea" id="RHEA:16237"/>
        <dbReference type="Rhea" id="RHEA-COMP:10747"/>
        <dbReference type="Rhea" id="RHEA-COMP:10748"/>
        <dbReference type="ChEBI" id="CHEBI:83833"/>
        <dbReference type="ChEBI" id="CHEBI:83834"/>
        <dbReference type="EC" id="5.2.1.8"/>
    </reaction>
</comment>
<comment type="caution">
    <text evidence="14">The sequence shown here is derived from an EMBL/GenBank/DDBJ whole genome shotgun (WGS) entry which is preliminary data.</text>
</comment>
<sequence length="342" mass="38450">MVSVKKIVASALVGVLMFSAVGCNMVEKTQAAIDKTTVATVNGEKITLGEVDSHLKGVFTQMKSQYGDKYMDDPQVAQQILQQRQSVVQGLVTDKVLAIEADKLGIKPSEEDIKKKVDEKFDNIKKGMGDNFDKALEAEGYTEDTFKDVIKNQVINEAVQDYIIKDVKVTDEDAQKYYDENKQQFVAKESGVLTKHLLFENEEEAQKAYDEIQSGKTTFNDLFAKYENNKLENKKPIAENLGVVPAENSGLVQEFVDGLKPLKEGEISKPIKTQFGYHIIQAGATYEKGAQLPFDEVKSQIIQILKQQKDSEKFKADMDQWKKDLNVKVYDDKLKEGLKISK</sequence>
<keyword evidence="9 11" id="KW-0413">Isomerase</keyword>
<dbReference type="NCBIfam" id="NF000809">
    <property type="entry name" value="PRK00059.1"/>
    <property type="match status" value="1"/>
</dbReference>
<evidence type="ECO:0000256" key="1">
    <source>
        <dbReference type="ARBA" id="ARBA00000971"/>
    </source>
</evidence>
<evidence type="ECO:0000256" key="7">
    <source>
        <dbReference type="ARBA" id="ARBA00023136"/>
    </source>
</evidence>
<dbReference type="GO" id="GO:0003755">
    <property type="term" value="F:peptidyl-prolyl cis-trans isomerase activity"/>
    <property type="evidence" value="ECO:0007669"/>
    <property type="project" value="UniProtKB-UniRule"/>
</dbReference>
<accession>A0A133N8Z9</accession>
<keyword evidence="4 11" id="KW-1003">Cell membrane</keyword>
<comment type="function">
    <text evidence="11">Plays a major role in protein secretion by helping the post-translocational extracellular folding of several secreted proteins.</text>
</comment>
<evidence type="ECO:0000256" key="2">
    <source>
        <dbReference type="ARBA" id="ARBA00004193"/>
    </source>
</evidence>
<evidence type="ECO:0000259" key="13">
    <source>
        <dbReference type="PROSITE" id="PS50198"/>
    </source>
</evidence>
<evidence type="ECO:0000256" key="8">
    <source>
        <dbReference type="ARBA" id="ARBA00023139"/>
    </source>
</evidence>
<dbReference type="InterPro" id="IPR000297">
    <property type="entry name" value="PPIase_PpiC"/>
</dbReference>
<feature type="domain" description="PpiC" evidence="13">
    <location>
        <begin position="189"/>
        <end position="284"/>
    </location>
</feature>
<dbReference type="AlphaFoldDB" id="A0A133N8Z9"/>
<dbReference type="Pfam" id="PF13624">
    <property type="entry name" value="SurA_N_3"/>
    <property type="match status" value="1"/>
</dbReference>
<dbReference type="PATRIC" id="fig|1502.174.peg.1164"/>
<keyword evidence="7 11" id="KW-0472">Membrane</keyword>
<keyword evidence="8 11" id="KW-0564">Palmitate</keyword>
<feature type="chain" id="PRO_5039031823" description="Foldase protein PrsA" evidence="12">
    <location>
        <begin position="23"/>
        <end position="342"/>
    </location>
</feature>
<dbReference type="SUPFAM" id="SSF109998">
    <property type="entry name" value="Triger factor/SurA peptide-binding domain-like"/>
    <property type="match status" value="1"/>
</dbReference>
<keyword evidence="10 11" id="KW-0449">Lipoprotein</keyword>
<evidence type="ECO:0000313" key="14">
    <source>
        <dbReference type="EMBL" id="KXA12769.1"/>
    </source>
</evidence>
<comment type="similarity">
    <text evidence="3 11">Belongs to the PrsA family.</text>
</comment>
<dbReference type="EC" id="5.2.1.8" evidence="11"/>
<evidence type="ECO:0000256" key="9">
    <source>
        <dbReference type="ARBA" id="ARBA00023235"/>
    </source>
</evidence>
<dbReference type="Pfam" id="PF13145">
    <property type="entry name" value="Rotamase_2"/>
    <property type="match status" value="1"/>
</dbReference>
<evidence type="ECO:0000256" key="10">
    <source>
        <dbReference type="ARBA" id="ARBA00023288"/>
    </source>
</evidence>
<dbReference type="InterPro" id="IPR023059">
    <property type="entry name" value="Foldase_PrsA"/>
</dbReference>
<comment type="subcellular location">
    <subcellularLocation>
        <location evidence="2 11">Cell membrane</location>
        <topology evidence="2 11">Lipid-anchor</topology>
    </subcellularLocation>
</comment>
<feature type="signal peptide" evidence="12">
    <location>
        <begin position="1"/>
        <end position="22"/>
    </location>
</feature>
<dbReference type="GO" id="GO:0006457">
    <property type="term" value="P:protein folding"/>
    <property type="evidence" value="ECO:0007669"/>
    <property type="project" value="UniProtKB-UniRule"/>
</dbReference>
<proteinExistence type="inferred from homology"/>
<dbReference type="PANTHER" id="PTHR47245">
    <property type="entry name" value="PEPTIDYLPROLYL ISOMERASE"/>
    <property type="match status" value="1"/>
</dbReference>
<organism evidence="14 15">
    <name type="scientific">Clostridium perfringens</name>
    <dbReference type="NCBI Taxonomy" id="1502"/>
    <lineage>
        <taxon>Bacteria</taxon>
        <taxon>Bacillati</taxon>
        <taxon>Bacillota</taxon>
        <taxon>Clostridia</taxon>
        <taxon>Eubacteriales</taxon>
        <taxon>Clostridiaceae</taxon>
        <taxon>Clostridium</taxon>
    </lineage>
</organism>
<evidence type="ECO:0000256" key="4">
    <source>
        <dbReference type="ARBA" id="ARBA00022475"/>
    </source>
</evidence>
<gene>
    <name evidence="11" type="primary">prsA</name>
    <name evidence="14" type="ORF">HMPREF3222_01149</name>
</gene>
<dbReference type="EMBL" id="LRPU01000059">
    <property type="protein sequence ID" value="KXA12769.1"/>
    <property type="molecule type" value="Genomic_DNA"/>
</dbReference>
<name>A0A133N8Z9_CLOPF</name>
<dbReference type="HAMAP" id="MF_01145">
    <property type="entry name" value="Foldase_PrsA"/>
    <property type="match status" value="1"/>
</dbReference>
<dbReference type="InterPro" id="IPR027304">
    <property type="entry name" value="Trigger_fact/SurA_dom_sf"/>
</dbReference>
<keyword evidence="6 11" id="KW-0697">Rotamase</keyword>
<dbReference type="PROSITE" id="PS51257">
    <property type="entry name" value="PROKAR_LIPOPROTEIN"/>
    <property type="match status" value="1"/>
</dbReference>
<evidence type="ECO:0000256" key="5">
    <source>
        <dbReference type="ARBA" id="ARBA00022729"/>
    </source>
</evidence>
<protein>
    <recommendedName>
        <fullName evidence="11">Foldase protein PrsA</fullName>
        <ecNumber evidence="11">5.2.1.8</ecNumber>
    </recommendedName>
</protein>
<dbReference type="Gene3D" id="1.10.4030.10">
    <property type="entry name" value="Porin chaperone SurA, peptide-binding domain"/>
    <property type="match status" value="2"/>
</dbReference>
<dbReference type="Gene3D" id="3.10.50.40">
    <property type="match status" value="1"/>
</dbReference>
<evidence type="ECO:0000256" key="12">
    <source>
        <dbReference type="SAM" id="SignalP"/>
    </source>
</evidence>
<evidence type="ECO:0000313" key="15">
    <source>
        <dbReference type="Proteomes" id="UP000070646"/>
    </source>
</evidence>